<organism evidence="13 14">
    <name type="scientific">Pseudallescheria apiosperma</name>
    <name type="common">Scedosporium apiospermum</name>
    <dbReference type="NCBI Taxonomy" id="563466"/>
    <lineage>
        <taxon>Eukaryota</taxon>
        <taxon>Fungi</taxon>
        <taxon>Dikarya</taxon>
        <taxon>Ascomycota</taxon>
        <taxon>Pezizomycotina</taxon>
        <taxon>Sordariomycetes</taxon>
        <taxon>Hypocreomycetidae</taxon>
        <taxon>Microascales</taxon>
        <taxon>Microascaceae</taxon>
        <taxon>Scedosporium</taxon>
    </lineage>
</organism>
<evidence type="ECO:0000256" key="7">
    <source>
        <dbReference type="ARBA" id="ARBA00022989"/>
    </source>
</evidence>
<dbReference type="AlphaFoldDB" id="A0A084FZG7"/>
<comment type="subcellular location">
    <subcellularLocation>
        <location evidence="1 12">Mitochondrion inner membrane</location>
        <topology evidence="1 12">Single-pass membrane protein</topology>
    </subcellularLocation>
</comment>
<evidence type="ECO:0000313" key="14">
    <source>
        <dbReference type="Proteomes" id="UP000028545"/>
    </source>
</evidence>
<keyword evidence="9 12" id="KW-0472">Membrane</keyword>
<name>A0A084FZG7_PSEDA</name>
<dbReference type="HOGENOM" id="CLU_089407_0_0_1"/>
<dbReference type="Pfam" id="PF08294">
    <property type="entry name" value="TIM21"/>
    <property type="match status" value="1"/>
</dbReference>
<evidence type="ECO:0000256" key="2">
    <source>
        <dbReference type="ARBA" id="ARBA00010867"/>
    </source>
</evidence>
<evidence type="ECO:0000256" key="8">
    <source>
        <dbReference type="ARBA" id="ARBA00023128"/>
    </source>
</evidence>
<evidence type="ECO:0000256" key="1">
    <source>
        <dbReference type="ARBA" id="ARBA00004434"/>
    </source>
</evidence>
<accession>A0A084FZG7</accession>
<dbReference type="GO" id="GO:0005744">
    <property type="term" value="C:TIM23 mitochondrial import inner membrane translocase complex"/>
    <property type="evidence" value="ECO:0007669"/>
    <property type="project" value="UniProtKB-UniRule"/>
</dbReference>
<dbReference type="FunFam" id="3.10.450.320:FF:000002">
    <property type="entry name" value="Mitochondrial import inner membrane translocase subunit tim21"/>
    <property type="match status" value="1"/>
</dbReference>
<comment type="function">
    <text evidence="10">Essential component of the TIM23 complex, a complex that mediates the translocation of transit peptide-containing proteins across the mitochondrial inner membrane. Required to keep the TOM and the TIM23 complexes in close contact. At some point, it is released from the TOM23 complex to allow protein translocation into the mitochondrial matrix.</text>
</comment>
<evidence type="ECO:0000256" key="6">
    <source>
        <dbReference type="ARBA" id="ARBA00022946"/>
    </source>
</evidence>
<keyword evidence="5 12" id="KW-0999">Mitochondrion inner membrane</keyword>
<keyword evidence="12" id="KW-0813">Transport</keyword>
<evidence type="ECO:0000256" key="12">
    <source>
        <dbReference type="RuleBase" id="RU367142"/>
    </source>
</evidence>
<keyword evidence="12" id="KW-0811">Translocation</keyword>
<evidence type="ECO:0000256" key="11">
    <source>
        <dbReference type="ARBA" id="ARBA00063758"/>
    </source>
</evidence>
<proteinExistence type="inferred from homology"/>
<dbReference type="RefSeq" id="XP_016640278.1">
    <property type="nucleotide sequence ID" value="XM_016790015.1"/>
</dbReference>
<comment type="subunit">
    <text evidence="11">Component of the TIM23 complex, at least composed of TIM23, TIM17, TIM50 and TIM21.</text>
</comment>
<evidence type="ECO:0000256" key="10">
    <source>
        <dbReference type="ARBA" id="ARBA00060204"/>
    </source>
</evidence>
<dbReference type="EMBL" id="JOWA01000121">
    <property type="protein sequence ID" value="KEZ40479.1"/>
    <property type="molecule type" value="Genomic_DNA"/>
</dbReference>
<evidence type="ECO:0000313" key="13">
    <source>
        <dbReference type="EMBL" id="KEZ40479.1"/>
    </source>
</evidence>
<dbReference type="OrthoDB" id="436405at2759"/>
<gene>
    <name evidence="13" type="ORF">SAPIO_CDS8364</name>
</gene>
<dbReference type="InterPro" id="IPR038552">
    <property type="entry name" value="Tim21_IMS_sf"/>
</dbReference>
<evidence type="ECO:0000256" key="3">
    <source>
        <dbReference type="ARBA" id="ARBA00020726"/>
    </source>
</evidence>
<keyword evidence="6" id="KW-0809">Transit peptide</keyword>
<keyword evidence="12" id="KW-0653">Protein transport</keyword>
<dbReference type="VEuPathDB" id="FungiDB:SAPIO_CDS8364"/>
<evidence type="ECO:0000256" key="5">
    <source>
        <dbReference type="ARBA" id="ARBA00022792"/>
    </source>
</evidence>
<reference evidence="13 14" key="1">
    <citation type="journal article" date="2014" name="Genome Announc.">
        <title>Draft genome sequence of the pathogenic fungus Scedosporium apiospermum.</title>
        <authorList>
            <person name="Vandeputte P."/>
            <person name="Ghamrawi S."/>
            <person name="Rechenmann M."/>
            <person name="Iltis A."/>
            <person name="Giraud S."/>
            <person name="Fleury M."/>
            <person name="Thornton C."/>
            <person name="Delhaes L."/>
            <person name="Meyer W."/>
            <person name="Papon N."/>
            <person name="Bouchara J.P."/>
        </authorList>
    </citation>
    <scope>NUCLEOTIDE SEQUENCE [LARGE SCALE GENOMIC DNA]</scope>
    <source>
        <strain evidence="13 14">IHEM 14462</strain>
    </source>
</reference>
<dbReference type="GO" id="GO:0030150">
    <property type="term" value="P:protein import into mitochondrial matrix"/>
    <property type="evidence" value="ECO:0007669"/>
    <property type="project" value="UniProtKB-UniRule"/>
</dbReference>
<keyword evidence="14" id="KW-1185">Reference proteome</keyword>
<dbReference type="InterPro" id="IPR013261">
    <property type="entry name" value="Tim21"/>
</dbReference>
<dbReference type="GeneID" id="27727436"/>
<dbReference type="PANTHER" id="PTHR13032:SF6">
    <property type="entry name" value="MITOCHONDRIAL IMPORT INNER MEMBRANE TRANSLOCASE SUBUNIT TIM21"/>
    <property type="match status" value="1"/>
</dbReference>
<dbReference type="Gene3D" id="3.10.450.320">
    <property type="entry name" value="Mitochondrial import inner membrane translocase subunit Tim21"/>
    <property type="match status" value="1"/>
</dbReference>
<keyword evidence="4 12" id="KW-0812">Transmembrane</keyword>
<comment type="caution">
    <text evidence="13">The sequence shown here is derived from an EMBL/GenBank/DDBJ whole genome shotgun (WGS) entry which is preliminary data.</text>
</comment>
<dbReference type="Proteomes" id="UP000028545">
    <property type="component" value="Unassembled WGS sequence"/>
</dbReference>
<keyword evidence="8 12" id="KW-0496">Mitochondrion</keyword>
<evidence type="ECO:0000256" key="9">
    <source>
        <dbReference type="ARBA" id="ARBA00023136"/>
    </source>
</evidence>
<dbReference type="OMA" id="HFHVEGP"/>
<keyword evidence="7 12" id="KW-1133">Transmembrane helix</keyword>
<evidence type="ECO:0000256" key="4">
    <source>
        <dbReference type="ARBA" id="ARBA00022692"/>
    </source>
</evidence>
<sequence length="236" mass="26317">MKLATLPVAVRHVPILANPASLSALLPRYYVTQTNPNKSTPPTSKRRAVTPFNDDGRVNWADLSAGEKAARATQQTFNFGFILAGLGLTGAVVYLLFTEVFSPDSRVANFSRAVDLIKKDPACQAALGDPKKILAHGEETYNRWKRSRPIASTIAQDRYGVEHLKMHFYLEGPLNQGVAHLHMTRHPKQGDGDFEYRYLFVDVKGHQRIYVINNEEEKNASGAPGRKTRFLGINWG</sequence>
<dbReference type="PANTHER" id="PTHR13032">
    <property type="entry name" value="MITOCHONDRIAL IMPORT INNER MEMBRANE TRANSLOCASE SUBUNIT TIM21"/>
    <property type="match status" value="1"/>
</dbReference>
<dbReference type="KEGG" id="sapo:SAPIO_CDS8364"/>
<protein>
    <recommendedName>
        <fullName evidence="3 12">Mitochondrial import inner membrane translocase subunit Tim21</fullName>
    </recommendedName>
</protein>
<feature type="transmembrane region" description="Helical" evidence="12">
    <location>
        <begin position="77"/>
        <end position="97"/>
    </location>
</feature>
<comment type="similarity">
    <text evidence="2 12">Belongs to the TIM21 family.</text>
</comment>